<evidence type="ECO:0000313" key="1">
    <source>
        <dbReference type="EMBL" id="KKL17480.1"/>
    </source>
</evidence>
<dbReference type="AlphaFoldDB" id="A0A0F9B760"/>
<sequence length="333" mass="34577">AVIAAEGSDVDKFLVSSSGVVKYRTGTQVLSDIGGYTLAGVLEDLNTLTPPASDGQFIVATGAGAFQYEATTVVRTSLGLGTGDSPQFTRLGIGVAAPASGLLSIQDTTVDVTIGYVGFYNDHRKTAGVTDYLDYFYGVQNYIVYNQSGGTIGTAGAFYNQFSLVDGDIGDVSNSKNLDGISNFVDLNGGKVYGDVFSFRNIIDQEAANEVTGNIYGNYIDIDADGTVGGSVYGIYLNENSNVDYGIYQNGTAQNLFGGTIKIKEAAAANTDTVAYGQFWVKDDAPCIPMFTNDDGIDTQLGVGGAITNLDGGVSDSSYAAVGLSPIDGGDAT</sequence>
<dbReference type="EMBL" id="LAZR01039242">
    <property type="protein sequence ID" value="KKL17480.1"/>
    <property type="molecule type" value="Genomic_DNA"/>
</dbReference>
<proteinExistence type="predicted"/>
<feature type="non-terminal residue" evidence="1">
    <location>
        <position position="1"/>
    </location>
</feature>
<comment type="caution">
    <text evidence="1">The sequence shown here is derived from an EMBL/GenBank/DDBJ whole genome shotgun (WGS) entry which is preliminary data.</text>
</comment>
<organism evidence="1">
    <name type="scientific">marine sediment metagenome</name>
    <dbReference type="NCBI Taxonomy" id="412755"/>
    <lineage>
        <taxon>unclassified sequences</taxon>
        <taxon>metagenomes</taxon>
        <taxon>ecological metagenomes</taxon>
    </lineage>
</organism>
<name>A0A0F9B760_9ZZZZ</name>
<accession>A0A0F9B760</accession>
<reference evidence="1" key="1">
    <citation type="journal article" date="2015" name="Nature">
        <title>Complex archaea that bridge the gap between prokaryotes and eukaryotes.</title>
        <authorList>
            <person name="Spang A."/>
            <person name="Saw J.H."/>
            <person name="Jorgensen S.L."/>
            <person name="Zaremba-Niedzwiedzka K."/>
            <person name="Martijn J."/>
            <person name="Lind A.E."/>
            <person name="van Eijk R."/>
            <person name="Schleper C."/>
            <person name="Guy L."/>
            <person name="Ettema T.J."/>
        </authorList>
    </citation>
    <scope>NUCLEOTIDE SEQUENCE</scope>
</reference>
<protein>
    <submittedName>
        <fullName evidence="1">Uncharacterized protein</fullName>
    </submittedName>
</protein>
<gene>
    <name evidence="1" type="ORF">LCGC14_2485150</name>
</gene>